<organism evidence="3 4">
    <name type="scientific">Actinomadura fibrosa</name>
    <dbReference type="NCBI Taxonomy" id="111802"/>
    <lineage>
        <taxon>Bacteria</taxon>
        <taxon>Bacillati</taxon>
        <taxon>Actinomycetota</taxon>
        <taxon>Actinomycetes</taxon>
        <taxon>Streptosporangiales</taxon>
        <taxon>Thermomonosporaceae</taxon>
        <taxon>Actinomadura</taxon>
    </lineage>
</organism>
<dbReference type="PANTHER" id="PTHR46696">
    <property type="entry name" value="P450, PUTATIVE (EUROFUNG)-RELATED"/>
    <property type="match status" value="1"/>
</dbReference>
<dbReference type="InterPro" id="IPR036396">
    <property type="entry name" value="Cyt_P450_sf"/>
</dbReference>
<feature type="compositionally biased region" description="Pro residues" evidence="2">
    <location>
        <begin position="406"/>
        <end position="419"/>
    </location>
</feature>
<feature type="region of interest" description="Disordered" evidence="2">
    <location>
        <begin position="398"/>
        <end position="440"/>
    </location>
</feature>
<feature type="compositionally biased region" description="Low complexity" evidence="2">
    <location>
        <begin position="422"/>
        <end position="440"/>
    </location>
</feature>
<evidence type="ECO:0000313" key="4">
    <source>
        <dbReference type="Proteomes" id="UP001597063"/>
    </source>
</evidence>
<dbReference type="EMBL" id="JBHTGP010000012">
    <property type="protein sequence ID" value="MFD0687241.1"/>
    <property type="molecule type" value="Genomic_DNA"/>
</dbReference>
<dbReference type="RefSeq" id="WP_207400241.1">
    <property type="nucleotide sequence ID" value="NZ_CAACUY010000244.1"/>
</dbReference>
<reference evidence="4" key="1">
    <citation type="journal article" date="2019" name="Int. J. Syst. Evol. Microbiol.">
        <title>The Global Catalogue of Microorganisms (GCM) 10K type strain sequencing project: providing services to taxonomists for standard genome sequencing and annotation.</title>
        <authorList>
            <consortium name="The Broad Institute Genomics Platform"/>
            <consortium name="The Broad Institute Genome Sequencing Center for Infectious Disease"/>
            <person name="Wu L."/>
            <person name="Ma J."/>
        </authorList>
    </citation>
    <scope>NUCLEOTIDE SEQUENCE [LARGE SCALE GENOMIC DNA]</scope>
    <source>
        <strain evidence="4">JCM 9371</strain>
    </source>
</reference>
<evidence type="ECO:0000313" key="3">
    <source>
        <dbReference type="EMBL" id="MFD0687241.1"/>
    </source>
</evidence>
<dbReference type="CDD" id="cd20623">
    <property type="entry name" value="CYP_unk"/>
    <property type="match status" value="1"/>
</dbReference>
<dbReference type="PANTHER" id="PTHR46696:SF1">
    <property type="entry name" value="CYTOCHROME P450 YJIB-RELATED"/>
    <property type="match status" value="1"/>
</dbReference>
<accession>A0ABW2XLJ8</accession>
<protein>
    <submittedName>
        <fullName evidence="3">Cytochrome P450</fullName>
    </submittedName>
</protein>
<dbReference type="PROSITE" id="PS00086">
    <property type="entry name" value="CYTOCHROME_P450"/>
    <property type="match status" value="1"/>
</dbReference>
<comment type="caution">
    <text evidence="3">The sequence shown here is derived from an EMBL/GenBank/DDBJ whole genome shotgun (WGS) entry which is preliminary data.</text>
</comment>
<dbReference type="InterPro" id="IPR017972">
    <property type="entry name" value="Cyt_P450_CS"/>
</dbReference>
<keyword evidence="4" id="KW-1185">Reference proteome</keyword>
<proteinExistence type="inferred from homology"/>
<evidence type="ECO:0000256" key="2">
    <source>
        <dbReference type="SAM" id="MobiDB-lite"/>
    </source>
</evidence>
<dbReference type="Proteomes" id="UP001597063">
    <property type="component" value="Unassembled WGS sequence"/>
</dbReference>
<dbReference type="PRINTS" id="PR00359">
    <property type="entry name" value="BP450"/>
</dbReference>
<dbReference type="InterPro" id="IPR002397">
    <property type="entry name" value="Cyt_P450_B"/>
</dbReference>
<sequence length="454" mass="48924">MTPSPAGLVNLFSPEAVADPMGTYERLRARHGPVAPVLLADDLPAWLVLGYRENLEVARTATRFTRDSRVWNLAREGRVPAGSPLLPVTEWKPVVRFAEGGEHRRLRTAINESLARFNRRGLRRHVTRYAGELIDGFCAAGRADLVPRFVQHLPMLVLARLIGIPGHAAPGLARATQDLMVGARTAVASNEHIVACLRDVVADKRAAPAGDLASWLLAHPIGLSDPEVVQNLRVTLVIANETTVALIASTLRMMLTDPRFRASLAGGHMTLPDAVEQILWDEPPFRTLVGRWATADTELGGQKIKAGDMMLLGLAAGNADPAIRPDLAAPLLGNRSHLSFGGGAHECPGQDISRAIAEVGIDTLFLRLPDLDLAVPEDELGWNAAWVTRHLATLPVTFTPRRPEPAARPGPARPRPPLDGCPSRGPGPSAWPSASPRPASRVASLIRLLAPHLR</sequence>
<evidence type="ECO:0000256" key="1">
    <source>
        <dbReference type="ARBA" id="ARBA00010617"/>
    </source>
</evidence>
<dbReference type="SUPFAM" id="SSF48264">
    <property type="entry name" value="Cytochrome P450"/>
    <property type="match status" value="1"/>
</dbReference>
<name>A0ABW2XLJ8_9ACTN</name>
<dbReference type="Gene3D" id="1.10.630.10">
    <property type="entry name" value="Cytochrome P450"/>
    <property type="match status" value="1"/>
</dbReference>
<comment type="similarity">
    <text evidence="1">Belongs to the cytochrome P450 family.</text>
</comment>
<gene>
    <name evidence="3" type="ORF">ACFQZM_22270</name>
</gene>